<proteinExistence type="predicted"/>
<dbReference type="InterPro" id="IPR029052">
    <property type="entry name" value="Metallo-depent_PP-like"/>
</dbReference>
<dbReference type="AlphaFoldDB" id="W4G5Q5"/>
<gene>
    <name evidence="1" type="ORF">H257_10613</name>
</gene>
<dbReference type="PANTHER" id="PTHR42254">
    <property type="entry name" value="METALLOPHOS DOMAIN-CONTAINING PROTEIN"/>
    <property type="match status" value="1"/>
</dbReference>
<name>W4G5Q5_APHAT</name>
<dbReference type="EMBL" id="KI913142">
    <property type="protein sequence ID" value="ETV75010.1"/>
    <property type="molecule type" value="Genomic_DNA"/>
</dbReference>
<evidence type="ECO:0000313" key="1">
    <source>
        <dbReference type="EMBL" id="ETV75010.1"/>
    </source>
</evidence>
<sequence>MKILYVTDVEGNWDYFLRFIQTVQTSPHTLNALTFTDASHTRLVLQRGYQFVFGGDVGDKGVGTLRLIRVLLALKQDYPDRVVLIAGNRDVNKMRWTSEFTDVEMDLKTMDPGIKSGPHWLPETTRQPLGIIPYLSKLARNGQDVPTTSTYSSSSINYTALDAVNTKVERMKWILECTMGSGGDFERRRRELALLQGATTNACCCSSEPDDSVFQKKKAISDENVLDSFLESVQEGGDLRAYLKHCVLGAVLGSTLLVHGGIIMTANDGRVRSCLGRVPPADSTVSYAAWVAELDALHDEEDHVVEKVDIRQWIDELNGWYAAQILEWERYPTWNATHTFRGGENLQHYVNTGAAYSVVSGRHLERSGMPKQMPQAMTTLLWSQQLHRMLVGHTPHGNAPTIVKHRVLQDGSSSPTRDFQVIMCDTSYSDMDAPDMRGQCASMVVVTHHPHGTSTDGHDDDNKEDDVTVWVEGFIHHELTNVHESYGFNTSEDPFVGRALRTGQWVKTLLAHDRYLVCVVKDSRAYTYSVKSRDEVCEAAVLV</sequence>
<dbReference type="OrthoDB" id="426586at2759"/>
<dbReference type="PANTHER" id="PTHR42254:SF1">
    <property type="entry name" value="CALCINEURIN-LIKE PHOSPHOESTERASE DOMAIN-CONTAINING PROTEIN"/>
    <property type="match status" value="1"/>
</dbReference>
<dbReference type="GeneID" id="20812609"/>
<protein>
    <submittedName>
        <fullName evidence="1">Uncharacterized protein</fullName>
    </submittedName>
</protein>
<dbReference type="SUPFAM" id="SSF56300">
    <property type="entry name" value="Metallo-dependent phosphatases"/>
    <property type="match status" value="1"/>
</dbReference>
<reference evidence="1" key="1">
    <citation type="submission" date="2013-12" db="EMBL/GenBank/DDBJ databases">
        <title>The Genome Sequence of Aphanomyces astaci APO3.</title>
        <authorList>
            <consortium name="The Broad Institute Genomics Platform"/>
            <person name="Russ C."/>
            <person name="Tyler B."/>
            <person name="van West P."/>
            <person name="Dieguez-Uribeondo J."/>
            <person name="Young S.K."/>
            <person name="Zeng Q."/>
            <person name="Gargeya S."/>
            <person name="Fitzgerald M."/>
            <person name="Abouelleil A."/>
            <person name="Alvarado L."/>
            <person name="Chapman S.B."/>
            <person name="Gainer-Dewar J."/>
            <person name="Goldberg J."/>
            <person name="Griggs A."/>
            <person name="Gujja S."/>
            <person name="Hansen M."/>
            <person name="Howarth C."/>
            <person name="Imamovic A."/>
            <person name="Ireland A."/>
            <person name="Larimer J."/>
            <person name="McCowan C."/>
            <person name="Murphy C."/>
            <person name="Pearson M."/>
            <person name="Poon T.W."/>
            <person name="Priest M."/>
            <person name="Roberts A."/>
            <person name="Saif S."/>
            <person name="Shea T."/>
            <person name="Sykes S."/>
            <person name="Wortman J."/>
            <person name="Nusbaum C."/>
            <person name="Birren B."/>
        </authorList>
    </citation>
    <scope>NUCLEOTIDE SEQUENCE [LARGE SCALE GENOMIC DNA]</scope>
    <source>
        <strain evidence="1">APO3</strain>
    </source>
</reference>
<dbReference type="VEuPathDB" id="FungiDB:H257_10613"/>
<accession>W4G5Q5</accession>
<dbReference type="STRING" id="112090.W4G5Q5"/>
<organism evidence="1">
    <name type="scientific">Aphanomyces astaci</name>
    <name type="common">Crayfish plague agent</name>
    <dbReference type="NCBI Taxonomy" id="112090"/>
    <lineage>
        <taxon>Eukaryota</taxon>
        <taxon>Sar</taxon>
        <taxon>Stramenopiles</taxon>
        <taxon>Oomycota</taxon>
        <taxon>Saprolegniomycetes</taxon>
        <taxon>Saprolegniales</taxon>
        <taxon>Verrucalvaceae</taxon>
        <taxon>Aphanomyces</taxon>
    </lineage>
</organism>
<dbReference type="RefSeq" id="XP_009835514.1">
    <property type="nucleotide sequence ID" value="XM_009837212.1"/>
</dbReference>
<dbReference type="Gene3D" id="3.60.21.10">
    <property type="match status" value="1"/>
</dbReference>